<protein>
    <submittedName>
        <fullName evidence="1">Uncharacterized protein</fullName>
    </submittedName>
</protein>
<organism evidence="1">
    <name type="scientific">marine sediment metagenome</name>
    <dbReference type="NCBI Taxonomy" id="412755"/>
    <lineage>
        <taxon>unclassified sequences</taxon>
        <taxon>metagenomes</taxon>
        <taxon>ecological metagenomes</taxon>
    </lineage>
</organism>
<sequence length="177" mass="18110">MMKRILRSLIVSALIFVMVAPAWAIRTPSSIGRTDSDWIIINVRNVCHTAGTTNCVMFAGEVVEWVVGATNPGVDVQKSNTNDSPLIAGLIVGPASAVTSKSGTVASGELAAMLIYGYYAFAMTTGTLVNGDILGTSTTLGVADVSAGTAGTILGTIIADSVSGAPSNTNGVFIDVR</sequence>
<gene>
    <name evidence="1" type="ORF">LCGC14_0394050</name>
</gene>
<reference evidence="1" key="1">
    <citation type="journal article" date="2015" name="Nature">
        <title>Complex archaea that bridge the gap between prokaryotes and eukaryotes.</title>
        <authorList>
            <person name="Spang A."/>
            <person name="Saw J.H."/>
            <person name="Jorgensen S.L."/>
            <person name="Zaremba-Niedzwiedzka K."/>
            <person name="Martijn J."/>
            <person name="Lind A.E."/>
            <person name="van Eijk R."/>
            <person name="Schleper C."/>
            <person name="Guy L."/>
            <person name="Ettema T.J."/>
        </authorList>
    </citation>
    <scope>NUCLEOTIDE SEQUENCE</scope>
</reference>
<proteinExistence type="predicted"/>
<comment type="caution">
    <text evidence="1">The sequence shown here is derived from an EMBL/GenBank/DDBJ whole genome shotgun (WGS) entry which is preliminary data.</text>
</comment>
<evidence type="ECO:0000313" key="1">
    <source>
        <dbReference type="EMBL" id="KKN74065.1"/>
    </source>
</evidence>
<accession>A0A0F9SYR2</accession>
<dbReference type="EMBL" id="LAZR01000332">
    <property type="protein sequence ID" value="KKN74065.1"/>
    <property type="molecule type" value="Genomic_DNA"/>
</dbReference>
<name>A0A0F9SYR2_9ZZZZ</name>
<dbReference type="AlphaFoldDB" id="A0A0F9SYR2"/>